<sequence length="139" mass="15409">MWCGKLVWVVFALGAVTLLAAGILSGRLHNTGRAYIKGFAAGHKEAHSRMRSDVWSEATNPTKMGRNDAEGALLDLALDLAGPGCYSPDFSDKKGWCILEVELTQDDAGYQKAEVHHYSKMTRHQEVALEEDGVWYRSR</sequence>
<evidence type="ECO:0000313" key="3">
    <source>
        <dbReference type="Proteomes" id="UP000215559"/>
    </source>
</evidence>
<dbReference type="Proteomes" id="UP000215559">
    <property type="component" value="Unassembled WGS sequence"/>
</dbReference>
<name>A0A235BT98_UNCW3</name>
<keyword evidence="1" id="KW-1133">Transmembrane helix</keyword>
<reference evidence="2 3" key="1">
    <citation type="submission" date="2017-07" db="EMBL/GenBank/DDBJ databases">
        <title>Recovery of genomes from metagenomes via a dereplication, aggregation, and scoring strategy.</title>
        <authorList>
            <person name="Sieber C.M."/>
            <person name="Probst A.J."/>
            <person name="Sharrar A."/>
            <person name="Thomas B.C."/>
            <person name="Hess M."/>
            <person name="Tringe S.G."/>
            <person name="Banfield J.F."/>
        </authorList>
    </citation>
    <scope>NUCLEOTIDE SEQUENCE [LARGE SCALE GENOMIC DNA]</scope>
    <source>
        <strain evidence="2">JGI_Cruoil_03_51_56</strain>
    </source>
</reference>
<accession>A0A235BT98</accession>
<keyword evidence="1" id="KW-0812">Transmembrane</keyword>
<evidence type="ECO:0000313" key="2">
    <source>
        <dbReference type="EMBL" id="OYD14785.1"/>
    </source>
</evidence>
<dbReference type="AlphaFoldDB" id="A0A235BT98"/>
<gene>
    <name evidence="2" type="ORF">CH330_07695</name>
</gene>
<protein>
    <submittedName>
        <fullName evidence="2">Uncharacterized protein</fullName>
    </submittedName>
</protein>
<feature type="transmembrane region" description="Helical" evidence="1">
    <location>
        <begin position="6"/>
        <end position="24"/>
    </location>
</feature>
<keyword evidence="1" id="KW-0472">Membrane</keyword>
<comment type="caution">
    <text evidence="2">The sequence shown here is derived from an EMBL/GenBank/DDBJ whole genome shotgun (WGS) entry which is preliminary data.</text>
</comment>
<dbReference type="EMBL" id="NOZP01000137">
    <property type="protein sequence ID" value="OYD14785.1"/>
    <property type="molecule type" value="Genomic_DNA"/>
</dbReference>
<evidence type="ECO:0000256" key="1">
    <source>
        <dbReference type="SAM" id="Phobius"/>
    </source>
</evidence>
<proteinExistence type="predicted"/>
<organism evidence="2 3">
    <name type="scientific">candidate division WOR-3 bacterium JGI_Cruoil_03_51_56</name>
    <dbReference type="NCBI Taxonomy" id="1973747"/>
    <lineage>
        <taxon>Bacteria</taxon>
        <taxon>Bacteria division WOR-3</taxon>
    </lineage>
</organism>